<evidence type="ECO:0000313" key="1">
    <source>
        <dbReference type="EMBL" id="KAI3677937.1"/>
    </source>
</evidence>
<reference evidence="1 2" key="2">
    <citation type="journal article" date="2022" name="Mol. Ecol. Resour.">
        <title>The genomes of chicory, endive, great burdock and yacon provide insights into Asteraceae paleo-polyploidization history and plant inulin production.</title>
        <authorList>
            <person name="Fan W."/>
            <person name="Wang S."/>
            <person name="Wang H."/>
            <person name="Wang A."/>
            <person name="Jiang F."/>
            <person name="Liu H."/>
            <person name="Zhao H."/>
            <person name="Xu D."/>
            <person name="Zhang Y."/>
        </authorList>
    </citation>
    <scope>NUCLEOTIDE SEQUENCE [LARGE SCALE GENOMIC DNA]</scope>
    <source>
        <strain evidence="2">cv. Niubang</strain>
    </source>
</reference>
<sequence length="94" mass="9861">MNNGGGVVSSVDGEGRFSAAKGDMRVIDDNRSGGGVSKHANGEERSVAMEGGARWYVRVSAAAAEVCIGFCGVTSVKVPWKPAVSRSEEEDERE</sequence>
<proteinExistence type="predicted"/>
<organism evidence="1 2">
    <name type="scientific">Arctium lappa</name>
    <name type="common">Greater burdock</name>
    <name type="synonym">Lappa major</name>
    <dbReference type="NCBI Taxonomy" id="4217"/>
    <lineage>
        <taxon>Eukaryota</taxon>
        <taxon>Viridiplantae</taxon>
        <taxon>Streptophyta</taxon>
        <taxon>Embryophyta</taxon>
        <taxon>Tracheophyta</taxon>
        <taxon>Spermatophyta</taxon>
        <taxon>Magnoliopsida</taxon>
        <taxon>eudicotyledons</taxon>
        <taxon>Gunneridae</taxon>
        <taxon>Pentapetalae</taxon>
        <taxon>asterids</taxon>
        <taxon>campanulids</taxon>
        <taxon>Asterales</taxon>
        <taxon>Asteraceae</taxon>
        <taxon>Carduoideae</taxon>
        <taxon>Cardueae</taxon>
        <taxon>Arctiinae</taxon>
        <taxon>Arctium</taxon>
    </lineage>
</organism>
<keyword evidence="2" id="KW-1185">Reference proteome</keyword>
<comment type="caution">
    <text evidence="1">The sequence shown here is derived from an EMBL/GenBank/DDBJ whole genome shotgun (WGS) entry which is preliminary data.</text>
</comment>
<gene>
    <name evidence="1" type="ORF">L6452_37211</name>
</gene>
<protein>
    <submittedName>
        <fullName evidence="1">Uncharacterized protein</fullName>
    </submittedName>
</protein>
<dbReference type="Proteomes" id="UP001055879">
    <property type="component" value="Linkage Group LG14"/>
</dbReference>
<accession>A0ACB8Y331</accession>
<name>A0ACB8Y331_ARCLA</name>
<reference evidence="2" key="1">
    <citation type="journal article" date="2022" name="Mol. Ecol. Resour.">
        <title>The genomes of chicory, endive, great burdock and yacon provide insights into Asteraceae palaeo-polyploidization history and plant inulin production.</title>
        <authorList>
            <person name="Fan W."/>
            <person name="Wang S."/>
            <person name="Wang H."/>
            <person name="Wang A."/>
            <person name="Jiang F."/>
            <person name="Liu H."/>
            <person name="Zhao H."/>
            <person name="Xu D."/>
            <person name="Zhang Y."/>
        </authorList>
    </citation>
    <scope>NUCLEOTIDE SEQUENCE [LARGE SCALE GENOMIC DNA]</scope>
    <source>
        <strain evidence="2">cv. Niubang</strain>
    </source>
</reference>
<evidence type="ECO:0000313" key="2">
    <source>
        <dbReference type="Proteomes" id="UP001055879"/>
    </source>
</evidence>
<dbReference type="EMBL" id="CM042060">
    <property type="protein sequence ID" value="KAI3677937.1"/>
    <property type="molecule type" value="Genomic_DNA"/>
</dbReference>